<dbReference type="OrthoDB" id="9790889at2"/>
<evidence type="ECO:0000256" key="5">
    <source>
        <dbReference type="ARBA" id="ARBA00023002"/>
    </source>
</evidence>
<dbReference type="EMBL" id="LZDH01000056">
    <property type="protein sequence ID" value="OBS30511.1"/>
    <property type="molecule type" value="Genomic_DNA"/>
</dbReference>
<protein>
    <submittedName>
        <fullName evidence="7">Dioxygenase</fullName>
    </submittedName>
</protein>
<evidence type="ECO:0000256" key="4">
    <source>
        <dbReference type="ARBA" id="ARBA00022833"/>
    </source>
</evidence>
<sequence>MRRDRRAELPVSALPVLFVSHGSPMMALAPGEAGAALQRWGQSLTARDDVRAVVVMSPHWMAPVAAVGSHPMPPTWHDFGGFPPALYRLQYPAPGDPALARAVAERLQAAGIPTGEDPQRPRDHGAWAPLRFLLPQARWPVVQVALPADAGPAEVYAIGAALADLRRDGVLMVGSGSLTHNLMEFFGGRPAIDEAADPYVQAFSAWVWQALQAGDLPALLDYRDRAPQAARAHPSEEHLLPLFFALGAAGWPKAGAPDGQPVVHAITREVQYRYLAMDSYAFV</sequence>
<reference evidence="7 8" key="1">
    <citation type="submission" date="2016-06" db="EMBL/GenBank/DDBJ databases">
        <title>Genome sequence of Tepidimonas fonticaldi PL17.</title>
        <authorList>
            <person name="Pinnaka A.K."/>
        </authorList>
    </citation>
    <scope>NUCLEOTIDE SEQUENCE [LARGE SCALE GENOMIC DNA]</scope>
    <source>
        <strain evidence="7 8">PL17</strain>
    </source>
</reference>
<keyword evidence="7" id="KW-0223">Dioxygenase</keyword>
<proteinExistence type="inferred from homology"/>
<evidence type="ECO:0000313" key="8">
    <source>
        <dbReference type="Proteomes" id="UP000091969"/>
    </source>
</evidence>
<dbReference type="PIRSF" id="PIRSF006157">
    <property type="entry name" value="Doxgns_DODA"/>
    <property type="match status" value="1"/>
</dbReference>
<dbReference type="Proteomes" id="UP000091969">
    <property type="component" value="Unassembled WGS sequence"/>
</dbReference>
<dbReference type="GO" id="GO:0016702">
    <property type="term" value="F:oxidoreductase activity, acting on single donors with incorporation of molecular oxygen, incorporation of two atoms of oxygen"/>
    <property type="evidence" value="ECO:0007669"/>
    <property type="project" value="UniProtKB-ARBA"/>
</dbReference>
<dbReference type="GO" id="GO:0008198">
    <property type="term" value="F:ferrous iron binding"/>
    <property type="evidence" value="ECO:0007669"/>
    <property type="project" value="InterPro"/>
</dbReference>
<dbReference type="SUPFAM" id="SSF53213">
    <property type="entry name" value="LigB-like"/>
    <property type="match status" value="1"/>
</dbReference>
<dbReference type="AlphaFoldDB" id="A0A1A6DV05"/>
<keyword evidence="3" id="KW-0479">Metal-binding</keyword>
<evidence type="ECO:0000256" key="3">
    <source>
        <dbReference type="ARBA" id="ARBA00022723"/>
    </source>
</evidence>
<keyword evidence="8" id="KW-1185">Reference proteome</keyword>
<accession>A0A1A6DV05</accession>
<dbReference type="Pfam" id="PF02900">
    <property type="entry name" value="LigB"/>
    <property type="match status" value="1"/>
</dbReference>
<evidence type="ECO:0000259" key="6">
    <source>
        <dbReference type="Pfam" id="PF02900"/>
    </source>
</evidence>
<dbReference type="InterPro" id="IPR004183">
    <property type="entry name" value="Xdiol_dOase_suB"/>
</dbReference>
<dbReference type="PANTHER" id="PTHR30096">
    <property type="entry name" value="4,5-DOPA DIOXYGENASE EXTRADIOL-LIKE PROTEIN"/>
    <property type="match status" value="1"/>
</dbReference>
<dbReference type="Gene3D" id="3.40.830.10">
    <property type="entry name" value="LigB-like"/>
    <property type="match status" value="1"/>
</dbReference>
<dbReference type="GO" id="GO:0008270">
    <property type="term" value="F:zinc ion binding"/>
    <property type="evidence" value="ECO:0007669"/>
    <property type="project" value="InterPro"/>
</dbReference>
<dbReference type="STRING" id="1101373.A9O67_05665"/>
<evidence type="ECO:0000313" key="7">
    <source>
        <dbReference type="EMBL" id="OBS30511.1"/>
    </source>
</evidence>
<dbReference type="CDD" id="cd07363">
    <property type="entry name" value="45_DOPA_Dioxygenase"/>
    <property type="match status" value="1"/>
</dbReference>
<dbReference type="RefSeq" id="WP_068609022.1">
    <property type="nucleotide sequence ID" value="NZ_LZDH01000056.1"/>
</dbReference>
<comment type="cofactor">
    <cofactor evidence="1">
        <name>Zn(2+)</name>
        <dbReference type="ChEBI" id="CHEBI:29105"/>
    </cofactor>
</comment>
<evidence type="ECO:0000256" key="2">
    <source>
        <dbReference type="ARBA" id="ARBA00007581"/>
    </source>
</evidence>
<gene>
    <name evidence="7" type="ORF">A9O67_05665</name>
</gene>
<evidence type="ECO:0000256" key="1">
    <source>
        <dbReference type="ARBA" id="ARBA00001947"/>
    </source>
</evidence>
<keyword evidence="4" id="KW-0862">Zinc</keyword>
<keyword evidence="5" id="KW-0560">Oxidoreductase</keyword>
<comment type="caution">
    <text evidence="7">The sequence shown here is derived from an EMBL/GenBank/DDBJ whole genome shotgun (WGS) entry which is preliminary data.</text>
</comment>
<dbReference type="InterPro" id="IPR014436">
    <property type="entry name" value="Extradiol_dOase_DODA"/>
</dbReference>
<organism evidence="7 8">
    <name type="scientific">Tepidimonas fonticaldi</name>
    <dbReference type="NCBI Taxonomy" id="1101373"/>
    <lineage>
        <taxon>Bacteria</taxon>
        <taxon>Pseudomonadati</taxon>
        <taxon>Pseudomonadota</taxon>
        <taxon>Betaproteobacteria</taxon>
        <taxon>Burkholderiales</taxon>
        <taxon>Tepidimonas</taxon>
    </lineage>
</organism>
<feature type="domain" description="Extradiol ring-cleavage dioxygenase class III enzyme subunit B" evidence="6">
    <location>
        <begin position="17"/>
        <end position="252"/>
    </location>
</feature>
<name>A0A1A6DV05_9BURK</name>
<comment type="similarity">
    <text evidence="2">Belongs to the DODA-type extradiol aromatic ring-opening dioxygenase family.</text>
</comment>
<dbReference type="PANTHER" id="PTHR30096:SF0">
    <property type="entry name" value="4,5-DOPA DIOXYGENASE EXTRADIOL-LIKE PROTEIN"/>
    <property type="match status" value="1"/>
</dbReference>